<evidence type="ECO:0000313" key="4">
    <source>
        <dbReference type="Proteomes" id="UP000400924"/>
    </source>
</evidence>
<dbReference type="GO" id="GO:0032025">
    <property type="term" value="P:response to cobalt ion"/>
    <property type="evidence" value="ECO:0007669"/>
    <property type="project" value="TreeGrafter"/>
</dbReference>
<keyword evidence="2" id="KW-1133">Transmembrane helix</keyword>
<dbReference type="GO" id="GO:0046583">
    <property type="term" value="F:monoatomic cation efflux transmembrane transporter activity"/>
    <property type="evidence" value="ECO:0007669"/>
    <property type="project" value="TreeGrafter"/>
</dbReference>
<evidence type="ECO:0000313" key="3">
    <source>
        <dbReference type="EMBL" id="MPY64973.1"/>
    </source>
</evidence>
<feature type="non-terminal residue" evidence="3">
    <location>
        <position position="1"/>
    </location>
</feature>
<gene>
    <name evidence="3" type="ORF">FNH08_49895</name>
</gene>
<feature type="compositionally biased region" description="Basic and acidic residues" evidence="1">
    <location>
        <begin position="35"/>
        <end position="56"/>
    </location>
</feature>
<proteinExistence type="predicted"/>
<evidence type="ECO:0000256" key="1">
    <source>
        <dbReference type="SAM" id="MobiDB-lite"/>
    </source>
</evidence>
<evidence type="ECO:0000256" key="2">
    <source>
        <dbReference type="SAM" id="Phobius"/>
    </source>
</evidence>
<keyword evidence="2" id="KW-0812">Transmembrane</keyword>
<organism evidence="3 4">
    <name type="scientific">Streptomyces spongiae</name>
    <dbReference type="NCBI Taxonomy" id="565072"/>
    <lineage>
        <taxon>Bacteria</taxon>
        <taxon>Bacillati</taxon>
        <taxon>Actinomycetota</taxon>
        <taxon>Actinomycetes</taxon>
        <taxon>Kitasatosporales</taxon>
        <taxon>Streptomycetaceae</taxon>
        <taxon>Streptomyces</taxon>
    </lineage>
</organism>
<accession>A0A5N8Y049</accession>
<dbReference type="GO" id="GO:0005886">
    <property type="term" value="C:plasma membrane"/>
    <property type="evidence" value="ECO:0007669"/>
    <property type="project" value="UniProtKB-SubCell"/>
</dbReference>
<comment type="caution">
    <text evidence="3">The sequence shown here is derived from an EMBL/GenBank/DDBJ whole genome shotgun (WGS) entry which is preliminary data.</text>
</comment>
<feature type="transmembrane region" description="Helical" evidence="2">
    <location>
        <begin position="164"/>
        <end position="186"/>
    </location>
</feature>
<dbReference type="GO" id="GO:0015099">
    <property type="term" value="F:nickel cation transmembrane transporter activity"/>
    <property type="evidence" value="ECO:0007669"/>
    <property type="project" value="TreeGrafter"/>
</dbReference>
<dbReference type="GO" id="GO:0010045">
    <property type="term" value="P:response to nickel cation"/>
    <property type="evidence" value="ECO:0007669"/>
    <property type="project" value="TreeGrafter"/>
</dbReference>
<dbReference type="Proteomes" id="UP000400924">
    <property type="component" value="Unassembled WGS sequence"/>
</dbReference>
<keyword evidence="4" id="KW-1185">Reference proteome</keyword>
<protein>
    <submittedName>
        <fullName evidence="3">Nickel transporter</fullName>
    </submittedName>
</protein>
<keyword evidence="2" id="KW-0472">Membrane</keyword>
<dbReference type="EMBL" id="VJZC01001036">
    <property type="protein sequence ID" value="MPY64973.1"/>
    <property type="molecule type" value="Genomic_DNA"/>
</dbReference>
<feature type="transmembrane region" description="Helical" evidence="2">
    <location>
        <begin position="87"/>
        <end position="109"/>
    </location>
</feature>
<name>A0A5N8Y049_9ACTN</name>
<feature type="compositionally biased region" description="Basic residues" evidence="1">
    <location>
        <begin position="14"/>
        <end position="34"/>
    </location>
</feature>
<sequence>HTPPKAPALAHSHTPGHTHATAHHHDHGHKHGNSHTHDDGHTHGHGHSHDHDHSHETKRTLFGGTVTHTHGGFTHSHPVAPTVRGTILLGFAGGLVPSPSAVVVLVGAAALGKAWFGLTLVLAFGVGLALTLTGVGFIVVRAGDGMTRLLDRRPRLAGGPAVTLVRRTLPLASALLVVVLGAGLVLKGATSVLG</sequence>
<dbReference type="AlphaFoldDB" id="A0A5N8Y049"/>
<dbReference type="InterPro" id="IPR051224">
    <property type="entry name" value="NiCoT_RcnA"/>
</dbReference>
<feature type="transmembrane region" description="Helical" evidence="2">
    <location>
        <begin position="115"/>
        <end position="143"/>
    </location>
</feature>
<dbReference type="PANTHER" id="PTHR40659">
    <property type="entry name" value="NICKEL/COBALT EFFLUX SYSTEM RCNA"/>
    <property type="match status" value="1"/>
</dbReference>
<reference evidence="3 4" key="1">
    <citation type="submission" date="2019-07" db="EMBL/GenBank/DDBJ databases">
        <title>New species of Amycolatopsis and Streptomyces.</title>
        <authorList>
            <person name="Duangmal K."/>
            <person name="Teo W.F.A."/>
            <person name="Lipun K."/>
        </authorList>
    </citation>
    <scope>NUCLEOTIDE SEQUENCE [LARGE SCALE GENOMIC DNA]</scope>
    <source>
        <strain evidence="3 4">NBRC 106415</strain>
    </source>
</reference>
<dbReference type="PANTHER" id="PTHR40659:SF1">
    <property type="entry name" value="NICKEL_COBALT EFFLUX SYSTEM RCNA"/>
    <property type="match status" value="1"/>
</dbReference>
<dbReference type="GO" id="GO:0006824">
    <property type="term" value="P:cobalt ion transport"/>
    <property type="evidence" value="ECO:0007669"/>
    <property type="project" value="UniProtKB-KW"/>
</dbReference>
<feature type="region of interest" description="Disordered" evidence="1">
    <location>
        <begin position="1"/>
        <end position="56"/>
    </location>
</feature>